<feature type="domain" description="HAMP" evidence="6">
    <location>
        <begin position="386"/>
        <end position="427"/>
    </location>
</feature>
<dbReference type="Proteomes" id="UP000574276">
    <property type="component" value="Unassembled WGS sequence"/>
</dbReference>
<name>A0A839JYU5_9FIRM</name>
<evidence type="ECO:0000259" key="5">
    <source>
        <dbReference type="PROSITE" id="PS50111"/>
    </source>
</evidence>
<evidence type="ECO:0000313" key="8">
    <source>
        <dbReference type="Proteomes" id="UP000574276"/>
    </source>
</evidence>
<sequence length="732" mass="81140">MSKHGKMFRVKNTAKTKKADKTIQNDTIKNNLILKTLRKVKSISMGKEKKIIYSLMRVFCVSILLIILLGVISYRMASSAVMKRYENAVSSASSSMETSLELICDSVSSKVIELYMSDDFNTYYDNKFSASGAEAVTFTTPISDKLINLKASMNYINSYYVFAKTGRSIVSNVKGLPEGFYDDYLASDEGSDFNPKKTKNAWRGNHVYIDNQLGVNNKDYVLSFLMHYSLKKNSGFAIVDISSNYMKELFSVMEFGDKSITGFVTADGREVLYQEEIGKDHKITMNQYTGDSLLLNSDYYNEACEEKVSGSKYVNINGKAYLFVYNPVGKTGIMVCTLVPKSTIVSELSGIRNITVIVVLLASIISLSAGYIISKGVSTVLNKTCNSLGSVAKGDLTQKFETSRRDEFRKLTNSMTEMLQGIRKLVTDNQRFGTTVAELSDHVAVSSQDIEASMHQVADSMIAVTMDVSNQTEETEKSVLRMTDFSNKINGIFAESENMVTKTSDTLEAVEKGRDIVENLQKKSEDTSAMTEVLIKNIEEVEKQSVNIEGIIQTIEDIASQTNLLSLNASIEAARAGESGRGFSVVAEEIRKLADQSMSAGNSVRRIVKSIKDTTGKTSESAKRTEEFLVNQTNALNETITMFGIINQQVVEMVNGIKGIQEKMDDMVTDKEDIVNSIQSIYNIAEEVTANVETVSGVISDRMVQIGSLTDNVKRLNREAEELVESMKNFTV</sequence>
<dbReference type="GO" id="GO:0007165">
    <property type="term" value="P:signal transduction"/>
    <property type="evidence" value="ECO:0007669"/>
    <property type="project" value="UniProtKB-KW"/>
</dbReference>
<dbReference type="EMBL" id="JACEGA010000001">
    <property type="protein sequence ID" value="MBB2182534.1"/>
    <property type="molecule type" value="Genomic_DNA"/>
</dbReference>
<dbReference type="SMART" id="SM00283">
    <property type="entry name" value="MA"/>
    <property type="match status" value="1"/>
</dbReference>
<feature type="transmembrane region" description="Helical" evidence="4">
    <location>
        <begin position="51"/>
        <end position="74"/>
    </location>
</feature>
<keyword evidence="4" id="KW-1133">Transmembrane helix</keyword>
<feature type="domain" description="Methyl-accepting transducer" evidence="5">
    <location>
        <begin position="446"/>
        <end position="696"/>
    </location>
</feature>
<dbReference type="Pfam" id="PF00672">
    <property type="entry name" value="HAMP"/>
    <property type="match status" value="1"/>
</dbReference>
<gene>
    <name evidence="7" type="ORF">H0486_06570</name>
</gene>
<dbReference type="SMART" id="SM00304">
    <property type="entry name" value="HAMP"/>
    <property type="match status" value="1"/>
</dbReference>
<proteinExistence type="inferred from homology"/>
<dbReference type="InterPro" id="IPR004089">
    <property type="entry name" value="MCPsignal_dom"/>
</dbReference>
<dbReference type="GO" id="GO:0016020">
    <property type="term" value="C:membrane"/>
    <property type="evidence" value="ECO:0007669"/>
    <property type="project" value="InterPro"/>
</dbReference>
<comment type="similarity">
    <text evidence="2">Belongs to the methyl-accepting chemotaxis (MCP) protein family.</text>
</comment>
<evidence type="ECO:0000256" key="2">
    <source>
        <dbReference type="ARBA" id="ARBA00029447"/>
    </source>
</evidence>
<evidence type="ECO:0000256" key="4">
    <source>
        <dbReference type="SAM" id="Phobius"/>
    </source>
</evidence>
<accession>A0A839JYU5</accession>
<keyword evidence="1 3" id="KW-0807">Transducer</keyword>
<dbReference type="PROSITE" id="PS50111">
    <property type="entry name" value="CHEMOTAXIS_TRANSDUC_2"/>
    <property type="match status" value="1"/>
</dbReference>
<dbReference type="PANTHER" id="PTHR32089">
    <property type="entry name" value="METHYL-ACCEPTING CHEMOTAXIS PROTEIN MCPB"/>
    <property type="match status" value="1"/>
</dbReference>
<evidence type="ECO:0000313" key="7">
    <source>
        <dbReference type="EMBL" id="MBB2182534.1"/>
    </source>
</evidence>
<dbReference type="RefSeq" id="WP_228352251.1">
    <property type="nucleotide sequence ID" value="NZ_JACEGA010000001.1"/>
</dbReference>
<dbReference type="Gene3D" id="6.10.340.10">
    <property type="match status" value="1"/>
</dbReference>
<dbReference type="SUPFAM" id="SSF58104">
    <property type="entry name" value="Methyl-accepting chemotaxis protein (MCP) signaling domain"/>
    <property type="match status" value="1"/>
</dbReference>
<dbReference type="PROSITE" id="PS50885">
    <property type="entry name" value="HAMP"/>
    <property type="match status" value="1"/>
</dbReference>
<evidence type="ECO:0000259" key="6">
    <source>
        <dbReference type="PROSITE" id="PS50885"/>
    </source>
</evidence>
<dbReference type="Pfam" id="PF00015">
    <property type="entry name" value="MCPsignal"/>
    <property type="match status" value="1"/>
</dbReference>
<organism evidence="7 8">
    <name type="scientific">Variimorphobacter saccharofermentans</name>
    <dbReference type="NCBI Taxonomy" id="2755051"/>
    <lineage>
        <taxon>Bacteria</taxon>
        <taxon>Bacillati</taxon>
        <taxon>Bacillota</taxon>
        <taxon>Clostridia</taxon>
        <taxon>Lachnospirales</taxon>
        <taxon>Lachnospiraceae</taxon>
        <taxon>Variimorphobacter</taxon>
    </lineage>
</organism>
<comment type="caution">
    <text evidence="7">The sequence shown here is derived from an EMBL/GenBank/DDBJ whole genome shotgun (WGS) entry which is preliminary data.</text>
</comment>
<dbReference type="InterPro" id="IPR003660">
    <property type="entry name" value="HAMP_dom"/>
</dbReference>
<dbReference type="AlphaFoldDB" id="A0A839JYU5"/>
<dbReference type="Gene3D" id="1.10.287.950">
    <property type="entry name" value="Methyl-accepting chemotaxis protein"/>
    <property type="match status" value="1"/>
</dbReference>
<dbReference type="CDD" id="cd06225">
    <property type="entry name" value="HAMP"/>
    <property type="match status" value="1"/>
</dbReference>
<keyword evidence="8" id="KW-1185">Reference proteome</keyword>
<keyword evidence="4" id="KW-0812">Transmembrane</keyword>
<evidence type="ECO:0000256" key="3">
    <source>
        <dbReference type="PROSITE-ProRule" id="PRU00284"/>
    </source>
</evidence>
<evidence type="ECO:0000256" key="1">
    <source>
        <dbReference type="ARBA" id="ARBA00023224"/>
    </source>
</evidence>
<protein>
    <submittedName>
        <fullName evidence="7">Methyl-accepting chemotaxis protein</fullName>
    </submittedName>
</protein>
<keyword evidence="4" id="KW-0472">Membrane</keyword>
<dbReference type="PANTHER" id="PTHR32089:SF112">
    <property type="entry name" value="LYSOZYME-LIKE PROTEIN-RELATED"/>
    <property type="match status" value="1"/>
</dbReference>
<reference evidence="7 8" key="1">
    <citation type="submission" date="2020-07" db="EMBL/GenBank/DDBJ databases">
        <title>Characterization and genome sequencing of isolate MD1, a novel member within the family Lachnospiraceae.</title>
        <authorList>
            <person name="Rettenmaier R."/>
            <person name="Di Bello L."/>
            <person name="Zinser C."/>
            <person name="Scheitz K."/>
            <person name="Liebl W."/>
            <person name="Zverlov V."/>
        </authorList>
    </citation>
    <scope>NUCLEOTIDE SEQUENCE [LARGE SCALE GENOMIC DNA]</scope>
    <source>
        <strain evidence="7 8">MD1</strain>
    </source>
</reference>